<dbReference type="PANTHER" id="PTHR37984:SF5">
    <property type="entry name" value="PROTEIN NYNRIN-LIKE"/>
    <property type="match status" value="1"/>
</dbReference>
<organism evidence="2 3">
    <name type="scientific">Limulus polyphemus</name>
    <name type="common">Atlantic horseshoe crab</name>
    <dbReference type="NCBI Taxonomy" id="6850"/>
    <lineage>
        <taxon>Eukaryota</taxon>
        <taxon>Metazoa</taxon>
        <taxon>Ecdysozoa</taxon>
        <taxon>Arthropoda</taxon>
        <taxon>Chelicerata</taxon>
        <taxon>Merostomata</taxon>
        <taxon>Xiphosura</taxon>
        <taxon>Limulidae</taxon>
        <taxon>Limulus</taxon>
    </lineage>
</organism>
<name>A0ABM1B8W2_LIMPO</name>
<dbReference type="GeneID" id="106461865"/>
<accession>A0ABM1B8W2</accession>
<dbReference type="PANTHER" id="PTHR37984">
    <property type="entry name" value="PROTEIN CBG26694"/>
    <property type="match status" value="1"/>
</dbReference>
<dbReference type="InterPro" id="IPR001584">
    <property type="entry name" value="Integrase_cat-core"/>
</dbReference>
<proteinExistence type="predicted"/>
<dbReference type="PROSITE" id="PS50994">
    <property type="entry name" value="INTEGRASE"/>
    <property type="match status" value="1"/>
</dbReference>
<evidence type="ECO:0000313" key="2">
    <source>
        <dbReference type="Proteomes" id="UP000694941"/>
    </source>
</evidence>
<sequence>MVAKKLHSDQGRNYKSVFLVETCQLLGIEKTRMTALDPFSDGKVERYNHTFLHQLAIYVEEHKKTWNQDLRLLLMSYETALLLKVPLDLLYSHLEDNHPAASYTGYAEGLKHPINAIHYFMQERLKLASDRMKRHHEINADKIGFRQSMVWLYKLLHERTVREQTLKLSRCLEGPYLVRKRINDVVYRIHKDR</sequence>
<dbReference type="InterPro" id="IPR036397">
    <property type="entry name" value="RNaseH_sf"/>
</dbReference>
<dbReference type="Gene3D" id="3.30.420.10">
    <property type="entry name" value="Ribonuclease H-like superfamily/Ribonuclease H"/>
    <property type="match status" value="1"/>
</dbReference>
<dbReference type="InterPro" id="IPR012337">
    <property type="entry name" value="RNaseH-like_sf"/>
</dbReference>
<keyword evidence="2" id="KW-1185">Reference proteome</keyword>
<dbReference type="RefSeq" id="XP_013777184.1">
    <property type="nucleotide sequence ID" value="XM_013921730.1"/>
</dbReference>
<dbReference type="InterPro" id="IPR050951">
    <property type="entry name" value="Retrovirus_Pol_polyprotein"/>
</dbReference>
<reference evidence="3" key="1">
    <citation type="submission" date="2025-08" db="UniProtKB">
        <authorList>
            <consortium name="RefSeq"/>
        </authorList>
    </citation>
    <scope>IDENTIFICATION</scope>
    <source>
        <tissue evidence="3">Muscle</tissue>
    </source>
</reference>
<protein>
    <submittedName>
        <fullName evidence="3">Uncharacterized protein LOC106461865</fullName>
    </submittedName>
</protein>
<feature type="domain" description="Integrase catalytic" evidence="1">
    <location>
        <begin position="1"/>
        <end position="107"/>
    </location>
</feature>
<evidence type="ECO:0000313" key="3">
    <source>
        <dbReference type="RefSeq" id="XP_013777184.1"/>
    </source>
</evidence>
<gene>
    <name evidence="3" type="primary">LOC106461865</name>
</gene>
<dbReference type="SUPFAM" id="SSF53098">
    <property type="entry name" value="Ribonuclease H-like"/>
    <property type="match status" value="1"/>
</dbReference>
<dbReference type="Proteomes" id="UP000694941">
    <property type="component" value="Unplaced"/>
</dbReference>
<evidence type="ECO:0000259" key="1">
    <source>
        <dbReference type="PROSITE" id="PS50994"/>
    </source>
</evidence>